<protein>
    <recommendedName>
        <fullName evidence="2">histidine kinase</fullName>
        <ecNumber evidence="2">2.7.13.3</ecNumber>
    </recommendedName>
</protein>
<dbReference type="CDD" id="cd16922">
    <property type="entry name" value="HATPase_EvgS-ArcB-TorS-like"/>
    <property type="match status" value="1"/>
</dbReference>
<evidence type="ECO:0000313" key="14">
    <source>
        <dbReference type="EMBL" id="MFK2879720.1"/>
    </source>
</evidence>
<dbReference type="Pfam" id="PF01627">
    <property type="entry name" value="Hpt"/>
    <property type="match status" value="1"/>
</dbReference>
<dbReference type="PROSITE" id="PS50894">
    <property type="entry name" value="HPT"/>
    <property type="match status" value="1"/>
</dbReference>
<dbReference type="Pfam" id="PF00512">
    <property type="entry name" value="HisKA"/>
    <property type="match status" value="1"/>
</dbReference>
<evidence type="ECO:0000259" key="8">
    <source>
        <dbReference type="PROSITE" id="PS50042"/>
    </source>
</evidence>
<dbReference type="CDD" id="cd00088">
    <property type="entry name" value="HPT"/>
    <property type="match status" value="1"/>
</dbReference>
<dbReference type="RefSeq" id="WP_404611728.1">
    <property type="nucleotide sequence ID" value="NZ_JADIKK010000007.1"/>
</dbReference>
<proteinExistence type="predicted"/>
<comment type="catalytic activity">
    <reaction evidence="1">
        <text>ATP + protein L-histidine = ADP + protein N-phospho-L-histidine.</text>
        <dbReference type="EC" id="2.7.13.3"/>
    </reaction>
</comment>
<dbReference type="Gene3D" id="1.20.120.160">
    <property type="entry name" value="HPT domain"/>
    <property type="match status" value="1"/>
</dbReference>
<dbReference type="InterPro" id="IPR008207">
    <property type="entry name" value="Sig_transdc_His_kin_Hpt_dom"/>
</dbReference>
<dbReference type="SMART" id="SM00073">
    <property type="entry name" value="HPT"/>
    <property type="match status" value="1"/>
</dbReference>
<dbReference type="SUPFAM" id="SSF52172">
    <property type="entry name" value="CheY-like"/>
    <property type="match status" value="2"/>
</dbReference>
<feature type="modified residue" description="4-aspartylphosphate" evidence="6">
    <location>
        <position position="62"/>
    </location>
</feature>
<dbReference type="Pfam" id="PF02518">
    <property type="entry name" value="HATPase_c"/>
    <property type="match status" value="1"/>
</dbReference>
<dbReference type="PANTHER" id="PTHR45339">
    <property type="entry name" value="HYBRID SIGNAL TRANSDUCTION HISTIDINE KINASE J"/>
    <property type="match status" value="1"/>
</dbReference>
<evidence type="ECO:0000256" key="1">
    <source>
        <dbReference type="ARBA" id="ARBA00000085"/>
    </source>
</evidence>
<evidence type="ECO:0000313" key="12">
    <source>
        <dbReference type="EMBL" id="MFK2875701.1"/>
    </source>
</evidence>
<dbReference type="EMBL" id="JADIKK010000008">
    <property type="protein sequence ID" value="MFK2876154.1"/>
    <property type="molecule type" value="Genomic_DNA"/>
</dbReference>
<dbReference type="SUPFAM" id="SSF47226">
    <property type="entry name" value="Histidine-containing phosphotransfer domain, HPT domain"/>
    <property type="match status" value="1"/>
</dbReference>
<evidence type="ECO:0000256" key="6">
    <source>
        <dbReference type="PROSITE-ProRule" id="PRU00169"/>
    </source>
</evidence>
<dbReference type="CDD" id="cd00082">
    <property type="entry name" value="HisKA"/>
    <property type="match status" value="1"/>
</dbReference>
<reference evidence="13 15" key="1">
    <citation type="submission" date="2020-10" db="EMBL/GenBank/DDBJ databases">
        <title>Phylogeny of dyella-like bacteria.</title>
        <authorList>
            <person name="Fu J."/>
        </authorList>
    </citation>
    <scope>NUCLEOTIDE SEQUENCE [LARGE SCALE GENOMIC DNA]</scope>
    <source>
        <strain evidence="13 15">KACC 19113</strain>
    </source>
</reference>
<dbReference type="SMART" id="SM00388">
    <property type="entry name" value="HisKA"/>
    <property type="match status" value="1"/>
</dbReference>
<dbReference type="SMART" id="SM00387">
    <property type="entry name" value="HATPase_c"/>
    <property type="match status" value="1"/>
</dbReference>
<feature type="domain" description="Response regulatory" evidence="10">
    <location>
        <begin position="13"/>
        <end position="129"/>
    </location>
</feature>
<dbReference type="PROSITE" id="PS50109">
    <property type="entry name" value="HIS_KIN"/>
    <property type="match status" value="1"/>
</dbReference>
<dbReference type="Gene3D" id="3.30.565.10">
    <property type="entry name" value="Histidine kinase-like ATPase, C-terminal domain"/>
    <property type="match status" value="1"/>
</dbReference>
<dbReference type="InterPro" id="IPR000595">
    <property type="entry name" value="cNMP-bd_dom"/>
</dbReference>
<keyword evidence="15" id="KW-1185">Reference proteome</keyword>
<evidence type="ECO:0000259" key="11">
    <source>
        <dbReference type="PROSITE" id="PS50894"/>
    </source>
</evidence>
<evidence type="ECO:0000259" key="10">
    <source>
        <dbReference type="PROSITE" id="PS50110"/>
    </source>
</evidence>
<dbReference type="Pfam" id="PF00072">
    <property type="entry name" value="Response_reg"/>
    <property type="match status" value="2"/>
</dbReference>
<feature type="modified residue" description="Phosphohistidine" evidence="5">
    <location>
        <position position="814"/>
    </location>
</feature>
<evidence type="ECO:0000256" key="3">
    <source>
        <dbReference type="ARBA" id="ARBA00022553"/>
    </source>
</evidence>
<evidence type="ECO:0000256" key="5">
    <source>
        <dbReference type="PROSITE-ProRule" id="PRU00110"/>
    </source>
</evidence>
<dbReference type="InterPro" id="IPR001789">
    <property type="entry name" value="Sig_transdc_resp-reg_receiver"/>
</dbReference>
<feature type="coiled-coil region" evidence="7">
    <location>
        <begin position="170"/>
        <end position="228"/>
    </location>
</feature>
<organism evidence="13 15">
    <name type="scientific">Rhodanobacter hydrolyticus</name>
    <dbReference type="NCBI Taxonomy" id="2250595"/>
    <lineage>
        <taxon>Bacteria</taxon>
        <taxon>Pseudomonadati</taxon>
        <taxon>Pseudomonadota</taxon>
        <taxon>Gammaproteobacteria</taxon>
        <taxon>Lysobacterales</taxon>
        <taxon>Rhodanobacteraceae</taxon>
        <taxon>Rhodanobacter</taxon>
    </lineage>
</organism>
<accession>A0ABW8J3H4</accession>
<keyword evidence="7" id="KW-0175">Coiled coil</keyword>
<dbReference type="Gene3D" id="3.40.50.2300">
    <property type="match status" value="2"/>
</dbReference>
<evidence type="ECO:0000256" key="2">
    <source>
        <dbReference type="ARBA" id="ARBA00012438"/>
    </source>
</evidence>
<feature type="domain" description="Cyclic nucleotide-binding" evidence="8">
    <location>
        <begin position="773"/>
        <end position="820"/>
    </location>
</feature>
<evidence type="ECO:0000313" key="13">
    <source>
        <dbReference type="EMBL" id="MFK2876154.1"/>
    </source>
</evidence>
<evidence type="ECO:0000313" key="15">
    <source>
        <dbReference type="Proteomes" id="UP001620339"/>
    </source>
</evidence>
<dbReference type="SMART" id="SM00448">
    <property type="entry name" value="REC"/>
    <property type="match status" value="2"/>
</dbReference>
<dbReference type="InterPro" id="IPR011006">
    <property type="entry name" value="CheY-like_superfamily"/>
</dbReference>
<feature type="domain" description="HPt" evidence="11">
    <location>
        <begin position="775"/>
        <end position="879"/>
    </location>
</feature>
<evidence type="ECO:0000256" key="4">
    <source>
        <dbReference type="ARBA" id="ARBA00023012"/>
    </source>
</evidence>
<evidence type="ECO:0000256" key="7">
    <source>
        <dbReference type="SAM" id="Coils"/>
    </source>
</evidence>
<dbReference type="InterPro" id="IPR036097">
    <property type="entry name" value="HisK_dim/P_sf"/>
</dbReference>
<dbReference type="SUPFAM" id="SSF47384">
    <property type="entry name" value="Homodimeric domain of signal transducing histidine kinase"/>
    <property type="match status" value="1"/>
</dbReference>
<dbReference type="EMBL" id="JADIKK010000008">
    <property type="protein sequence ID" value="MFK2879720.1"/>
    <property type="molecule type" value="Genomic_DNA"/>
</dbReference>
<dbReference type="InterPro" id="IPR003594">
    <property type="entry name" value="HATPase_dom"/>
</dbReference>
<feature type="domain" description="Response regulatory" evidence="10">
    <location>
        <begin position="620"/>
        <end position="737"/>
    </location>
</feature>
<gene>
    <name evidence="12" type="ORF">ISP25_01265</name>
    <name evidence="13" type="ORF">ISP25_03625</name>
    <name evidence="14" type="ORF">ISP25_21885</name>
</gene>
<dbReference type="InterPro" id="IPR005467">
    <property type="entry name" value="His_kinase_dom"/>
</dbReference>
<dbReference type="PROSITE" id="PS50042">
    <property type="entry name" value="CNMP_BINDING_3"/>
    <property type="match status" value="1"/>
</dbReference>
<dbReference type="Gene3D" id="1.10.287.130">
    <property type="match status" value="1"/>
</dbReference>
<sequence>MNSKQASGGDAVEILVAEDSSTQALSLQYLLEQQGYRVTICQNGRLALAEAKRHKPDLIISDIVMPEMDGYGLCRAVKSDADLNDVPFLLVTTLSNPEDVLSGLEAGADSFILKPYDDTFLLNRVNFVLLHRRLRQSDRADMGVEISFKGRSHFITSNRLQILNLLLSTYEAAIQRNDELRRSEEELREANIALSAVNERLEEEIRQRQAMEKQLAAAKQQAEIANEAKSAFLATMSHEIRTPMNGIVGMVDVLAHSKLSEYQTDAVRTVKESAFALLHLIDDLLDFSKIEAGKLELELTPTSLCDTAEAVCDTLSALADRKGVDLFVFVSPEGPAQVLADPVRLRQIMYNLVGNAIKFSSSERERRGRVDIRVEVSRQQPLQIAFKVSDNGIGIPREARAHLFESFRQAEVSTTRRFGGTGLGLAICKRLVDLMQGEILVDSIPRIGTTFTVHLPFEAVAGAAAPGVPDLSGVEYVIVDGQNARADDLRSYLQYAGAQVTVVTDDEDAVRICADATKPIVLVHGGIDEAGRAAWLDRFDAQPNVHHLLVSKGRRRVARLVSAGVVTMDGNLLRRRSLLHAAAAAAGLASPATEQWRSSSQPEPEASAPTITQARACGQLILVAEDDITNQKVLLRQLNLLGYSAELAKNGREALELWRRGRYAMLLTDLHMPVLDGYGLAAAIRLEEPPQSHSPIIALTANALRGEASRALAAGMDDYLTKPLQLPALRKLLEQWLPPPVTKEGRQDAEPQQTEPAQDRPTLDINVLKNLIGDEPALLYVLLKDFLDALMTGMAAIRKAAAGDDFGEVGAMAHRLKSSSRSVGALQVGDICAELENSSLLGDKAVTVGAVANFEAAAGELLLKLREQLHELESRLDANSNVSGWNGDESPTGRR</sequence>
<dbReference type="PROSITE" id="PS50110">
    <property type="entry name" value="RESPONSE_REGULATORY"/>
    <property type="match status" value="2"/>
</dbReference>
<feature type="modified residue" description="4-aspartylphosphate" evidence="6">
    <location>
        <position position="669"/>
    </location>
</feature>
<dbReference type="Proteomes" id="UP001620339">
    <property type="component" value="Unassembled WGS sequence"/>
</dbReference>
<dbReference type="PANTHER" id="PTHR45339:SF5">
    <property type="entry name" value="HISTIDINE KINASE"/>
    <property type="match status" value="1"/>
</dbReference>
<dbReference type="EMBL" id="JADIKK010000007">
    <property type="protein sequence ID" value="MFK2875701.1"/>
    <property type="molecule type" value="Genomic_DNA"/>
</dbReference>
<keyword evidence="4" id="KW-0902">Two-component regulatory system</keyword>
<dbReference type="InterPro" id="IPR004358">
    <property type="entry name" value="Sig_transdc_His_kin-like_C"/>
</dbReference>
<dbReference type="InterPro" id="IPR036641">
    <property type="entry name" value="HPT_dom_sf"/>
</dbReference>
<comment type="caution">
    <text evidence="13">The sequence shown here is derived from an EMBL/GenBank/DDBJ whole genome shotgun (WGS) entry which is preliminary data.</text>
</comment>
<dbReference type="CDD" id="cd17546">
    <property type="entry name" value="REC_hyHK_CKI1_RcsC-like"/>
    <property type="match status" value="1"/>
</dbReference>
<name>A0ABW8J3H4_9GAMM</name>
<dbReference type="PRINTS" id="PR00344">
    <property type="entry name" value="BCTRLSENSOR"/>
</dbReference>
<evidence type="ECO:0000259" key="9">
    <source>
        <dbReference type="PROSITE" id="PS50109"/>
    </source>
</evidence>
<dbReference type="EC" id="2.7.13.3" evidence="2"/>
<feature type="domain" description="Histidine kinase" evidence="9">
    <location>
        <begin position="235"/>
        <end position="459"/>
    </location>
</feature>
<keyword evidence="3 6" id="KW-0597">Phosphoprotein</keyword>
<dbReference type="InterPro" id="IPR036890">
    <property type="entry name" value="HATPase_C_sf"/>
</dbReference>
<dbReference type="InterPro" id="IPR003661">
    <property type="entry name" value="HisK_dim/P_dom"/>
</dbReference>
<dbReference type="SUPFAM" id="SSF55874">
    <property type="entry name" value="ATPase domain of HSP90 chaperone/DNA topoisomerase II/histidine kinase"/>
    <property type="match status" value="1"/>
</dbReference>